<evidence type="ECO:0000313" key="2">
    <source>
        <dbReference type="EMBL" id="POW13758.1"/>
    </source>
</evidence>
<dbReference type="VEuPathDB" id="FungiDB:PSTT_03492"/>
<sequence>MNQTSIHAILHPGHGFGLPQQRQHETPCGERITSILRIKSEFDEEAVTRRAAIEEAGNSIDSYQDPKNPPSYLRAHTRPGGSSSASKDLLKTIKFEAKENKIIVTW</sequence>
<comment type="caution">
    <text evidence="2">The sequence shown here is derived from an EMBL/GenBank/DDBJ whole genome shotgun (WGS) entry which is preliminary data.</text>
</comment>
<dbReference type="Proteomes" id="UP000239156">
    <property type="component" value="Unassembled WGS sequence"/>
</dbReference>
<evidence type="ECO:0000256" key="1">
    <source>
        <dbReference type="SAM" id="MobiDB-lite"/>
    </source>
</evidence>
<reference evidence="2" key="1">
    <citation type="submission" date="2017-12" db="EMBL/GenBank/DDBJ databases">
        <title>Gene loss provides genomic basis for host adaptation in cereal stripe rust fungi.</title>
        <authorList>
            <person name="Xia C."/>
        </authorList>
    </citation>
    <scope>NUCLEOTIDE SEQUENCE [LARGE SCALE GENOMIC DNA]</scope>
    <source>
        <strain evidence="2">93-210</strain>
    </source>
</reference>
<dbReference type="EMBL" id="PKSL01000022">
    <property type="protein sequence ID" value="POW13758.1"/>
    <property type="molecule type" value="Genomic_DNA"/>
</dbReference>
<evidence type="ECO:0000313" key="3">
    <source>
        <dbReference type="Proteomes" id="UP000239156"/>
    </source>
</evidence>
<keyword evidence="3" id="KW-1185">Reference proteome</keyword>
<proteinExistence type="predicted"/>
<name>A0A2S4VW78_9BASI</name>
<accession>A0A2S4VW78</accession>
<organism evidence="2 3">
    <name type="scientific">Puccinia striiformis</name>
    <dbReference type="NCBI Taxonomy" id="27350"/>
    <lineage>
        <taxon>Eukaryota</taxon>
        <taxon>Fungi</taxon>
        <taxon>Dikarya</taxon>
        <taxon>Basidiomycota</taxon>
        <taxon>Pucciniomycotina</taxon>
        <taxon>Pucciniomycetes</taxon>
        <taxon>Pucciniales</taxon>
        <taxon>Pucciniaceae</taxon>
        <taxon>Puccinia</taxon>
    </lineage>
</organism>
<gene>
    <name evidence="2" type="ORF">PSTT_03492</name>
</gene>
<feature type="region of interest" description="Disordered" evidence="1">
    <location>
        <begin position="56"/>
        <end position="86"/>
    </location>
</feature>
<protein>
    <submittedName>
        <fullName evidence="2">Uncharacterized protein</fullName>
    </submittedName>
</protein>
<feature type="region of interest" description="Disordered" evidence="1">
    <location>
        <begin position="1"/>
        <end position="24"/>
    </location>
</feature>
<dbReference type="AlphaFoldDB" id="A0A2S4VW78"/>